<evidence type="ECO:0000256" key="4">
    <source>
        <dbReference type="ARBA" id="ARBA00022475"/>
    </source>
</evidence>
<dbReference type="CDD" id="cd06579">
    <property type="entry name" value="TM_PBP1_transp_AraH_like"/>
    <property type="match status" value="1"/>
</dbReference>
<feature type="transmembrane region" description="Helical" evidence="12">
    <location>
        <begin position="116"/>
        <end position="136"/>
    </location>
</feature>
<evidence type="ECO:0000256" key="12">
    <source>
        <dbReference type="SAM" id="Phobius"/>
    </source>
</evidence>
<feature type="transmembrane region" description="Helical" evidence="12">
    <location>
        <begin position="235"/>
        <end position="255"/>
    </location>
</feature>
<keyword evidence="8 12" id="KW-0472">Membrane</keyword>
<keyword evidence="14" id="KW-1185">Reference proteome</keyword>
<keyword evidence="4" id="KW-1003">Cell membrane</keyword>
<evidence type="ECO:0000256" key="10">
    <source>
        <dbReference type="ARBA" id="ARBA00039382"/>
    </source>
</evidence>
<gene>
    <name evidence="13" type="ORF">GB864_00970</name>
</gene>
<keyword evidence="7 12" id="KW-1133">Transmembrane helix</keyword>
<dbReference type="PANTHER" id="PTHR32196:SF29">
    <property type="entry name" value="AUTOINDUCER 2 IMPORT SYSTEM PERMEASE PROTEIN LSRC"/>
    <property type="match status" value="1"/>
</dbReference>
<feature type="transmembrane region" description="Helical" evidence="12">
    <location>
        <begin position="291"/>
        <end position="309"/>
    </location>
</feature>
<evidence type="ECO:0000256" key="7">
    <source>
        <dbReference type="ARBA" id="ARBA00022989"/>
    </source>
</evidence>
<dbReference type="Pfam" id="PF02653">
    <property type="entry name" value="BPD_transp_2"/>
    <property type="match status" value="1"/>
</dbReference>
<evidence type="ECO:0000313" key="14">
    <source>
        <dbReference type="Proteomes" id="UP000438182"/>
    </source>
</evidence>
<dbReference type="RefSeq" id="WP_160422410.1">
    <property type="nucleotide sequence ID" value="NZ_WSTA01000002.1"/>
</dbReference>
<evidence type="ECO:0000256" key="11">
    <source>
        <dbReference type="SAM" id="MobiDB-lite"/>
    </source>
</evidence>
<reference evidence="13 14" key="1">
    <citation type="submission" date="2019-12" db="EMBL/GenBank/DDBJ databases">
        <authorList>
            <person name="Kim Y.S."/>
        </authorList>
    </citation>
    <scope>NUCLEOTIDE SEQUENCE [LARGE SCALE GENOMIC DNA]</scope>
    <source>
        <strain evidence="13 14">MMS17-SY077</strain>
    </source>
</reference>
<comment type="caution">
    <text evidence="13">The sequence shown here is derived from an EMBL/GenBank/DDBJ whole genome shotgun (WGS) entry which is preliminary data.</text>
</comment>
<comment type="subunit">
    <text evidence="2">The complex is composed of two ATP-binding proteins (LsrA), two transmembrane proteins (LsrC and LsrD) and a solute-binding protein (LsrB).</text>
</comment>
<dbReference type="PANTHER" id="PTHR32196">
    <property type="entry name" value="ABC TRANSPORTER PERMEASE PROTEIN YPHD-RELATED-RELATED"/>
    <property type="match status" value="1"/>
</dbReference>
<dbReference type="GO" id="GO:0005886">
    <property type="term" value="C:plasma membrane"/>
    <property type="evidence" value="ECO:0007669"/>
    <property type="project" value="UniProtKB-SubCell"/>
</dbReference>
<protein>
    <recommendedName>
        <fullName evidence="10">Autoinducer 2 import system permease protein LsrC</fullName>
    </recommendedName>
</protein>
<evidence type="ECO:0000256" key="9">
    <source>
        <dbReference type="ARBA" id="ARBA00025439"/>
    </source>
</evidence>
<dbReference type="Proteomes" id="UP000438182">
    <property type="component" value="Unassembled WGS sequence"/>
</dbReference>
<evidence type="ECO:0000256" key="6">
    <source>
        <dbReference type="ARBA" id="ARBA00022692"/>
    </source>
</evidence>
<feature type="transmembrane region" description="Helical" evidence="12">
    <location>
        <begin position="91"/>
        <end position="110"/>
    </location>
</feature>
<evidence type="ECO:0000313" key="13">
    <source>
        <dbReference type="EMBL" id="MWB97135.1"/>
    </source>
</evidence>
<keyword evidence="3" id="KW-0813">Transport</keyword>
<evidence type="ECO:0000256" key="2">
    <source>
        <dbReference type="ARBA" id="ARBA00011262"/>
    </source>
</evidence>
<evidence type="ECO:0000256" key="8">
    <source>
        <dbReference type="ARBA" id="ARBA00023136"/>
    </source>
</evidence>
<feature type="region of interest" description="Disordered" evidence="11">
    <location>
        <begin position="1"/>
        <end position="20"/>
    </location>
</feature>
<keyword evidence="6 12" id="KW-0812">Transmembrane</keyword>
<keyword evidence="5" id="KW-0997">Cell inner membrane</keyword>
<comment type="subcellular location">
    <subcellularLocation>
        <location evidence="1">Cell membrane</location>
        <topology evidence="1">Multi-pass membrane protein</topology>
    </subcellularLocation>
</comment>
<accession>A0A6I4NX95</accession>
<feature type="transmembrane region" description="Helical" evidence="12">
    <location>
        <begin position="35"/>
        <end position="52"/>
    </location>
</feature>
<dbReference type="AlphaFoldDB" id="A0A6I4NX95"/>
<name>A0A6I4NX95_9MICO</name>
<organism evidence="13 14">
    <name type="scientific">Agromyces seonyuensis</name>
    <dbReference type="NCBI Taxonomy" id="2662446"/>
    <lineage>
        <taxon>Bacteria</taxon>
        <taxon>Bacillati</taxon>
        <taxon>Actinomycetota</taxon>
        <taxon>Actinomycetes</taxon>
        <taxon>Micrococcales</taxon>
        <taxon>Microbacteriaceae</taxon>
        <taxon>Agromyces</taxon>
    </lineage>
</organism>
<sequence length="351" mass="36077">MTQTAPPSPAPNAPAPTARRAGRSRFGGILRLRELPVAFALIVLVVVTYAANPLFLSPQGTKDLLLNSTIMIILAVGQAIVIITRNVDLSVGSILGLVAFGTGSLFATFPGIPIPVVFLIGLAFGMLLGAINGLLVTIAKVPALVITLGTLYIYRGLSNAWAGGTQYFADDRPEAFGNLSVDTFLGFPVITLLALAVVVIVAVVMAGTRGGRDLYAIGSDPDAAKLFGIPVGRRVFTAFAVNGLLAGLAGVLYASRFNSVGATTGNGLELDVVAAAVVGGVAIFGGSGSVVGAALGAVLLTTITSALAAMRVDKFWQQAIVGVLILAAIIIDRVASLRTARRLRISEARDV</sequence>
<dbReference type="GO" id="GO:0022857">
    <property type="term" value="F:transmembrane transporter activity"/>
    <property type="evidence" value="ECO:0007669"/>
    <property type="project" value="InterPro"/>
</dbReference>
<feature type="transmembrane region" description="Helical" evidence="12">
    <location>
        <begin position="64"/>
        <end position="84"/>
    </location>
</feature>
<dbReference type="EMBL" id="WSTA01000002">
    <property type="protein sequence ID" value="MWB97135.1"/>
    <property type="molecule type" value="Genomic_DNA"/>
</dbReference>
<dbReference type="InterPro" id="IPR001851">
    <property type="entry name" value="ABC_transp_permease"/>
</dbReference>
<feature type="transmembrane region" description="Helical" evidence="12">
    <location>
        <begin position="184"/>
        <end position="206"/>
    </location>
</feature>
<evidence type="ECO:0000256" key="5">
    <source>
        <dbReference type="ARBA" id="ARBA00022519"/>
    </source>
</evidence>
<evidence type="ECO:0000256" key="1">
    <source>
        <dbReference type="ARBA" id="ARBA00004651"/>
    </source>
</evidence>
<feature type="transmembrane region" description="Helical" evidence="12">
    <location>
        <begin position="143"/>
        <end position="164"/>
    </location>
</feature>
<evidence type="ECO:0000256" key="3">
    <source>
        <dbReference type="ARBA" id="ARBA00022448"/>
    </source>
</evidence>
<proteinExistence type="predicted"/>
<comment type="function">
    <text evidence="9">Part of the ABC transporter complex LsrABCD involved in autoinducer 2 (AI-2) import. Probably responsible for the translocation of the substrate across the membrane.</text>
</comment>
<feature type="compositionally biased region" description="Pro residues" evidence="11">
    <location>
        <begin position="1"/>
        <end position="14"/>
    </location>
</feature>
<feature type="transmembrane region" description="Helical" evidence="12">
    <location>
        <begin position="267"/>
        <end position="284"/>
    </location>
</feature>
<feature type="transmembrane region" description="Helical" evidence="12">
    <location>
        <begin position="315"/>
        <end position="335"/>
    </location>
</feature>